<evidence type="ECO:0000313" key="4">
    <source>
        <dbReference type="EMBL" id="CAK7893164.1"/>
    </source>
</evidence>
<dbReference type="SMART" id="SM01117">
    <property type="entry name" value="Cyt-b5"/>
    <property type="match status" value="1"/>
</dbReference>
<proteinExistence type="inferred from homology"/>
<name>A0ABP0E648_9ASCO</name>
<dbReference type="SUPFAM" id="SSF55856">
    <property type="entry name" value="Cytochrome b5-like heme/steroid binding domain"/>
    <property type="match status" value="1"/>
</dbReference>
<reference evidence="4 5" key="1">
    <citation type="submission" date="2024-01" db="EMBL/GenBank/DDBJ databases">
        <authorList>
            <consortium name="Genoscope - CEA"/>
            <person name="William W."/>
        </authorList>
    </citation>
    <scope>NUCLEOTIDE SEQUENCE [LARGE SCALE GENOMIC DNA]</scope>
    <source>
        <strain evidence="4 5">29B2s-10</strain>
    </source>
</reference>
<keyword evidence="5" id="KW-1185">Reference proteome</keyword>
<evidence type="ECO:0000256" key="2">
    <source>
        <dbReference type="SAM" id="Phobius"/>
    </source>
</evidence>
<evidence type="ECO:0000313" key="5">
    <source>
        <dbReference type="Proteomes" id="UP001497600"/>
    </source>
</evidence>
<feature type="transmembrane region" description="Helical" evidence="2">
    <location>
        <begin position="21"/>
        <end position="44"/>
    </location>
</feature>
<dbReference type="Proteomes" id="UP001497600">
    <property type="component" value="Chromosome A"/>
</dbReference>
<dbReference type="Pfam" id="PF00173">
    <property type="entry name" value="Cyt-b5"/>
    <property type="match status" value="1"/>
</dbReference>
<protein>
    <recommendedName>
        <fullName evidence="3">Cytochrome b5 heme-binding domain-containing protein</fullName>
    </recommendedName>
</protein>
<keyword evidence="2" id="KW-0812">Transmembrane</keyword>
<dbReference type="EMBL" id="OZ004253">
    <property type="protein sequence ID" value="CAK7893164.1"/>
    <property type="molecule type" value="Genomic_DNA"/>
</dbReference>
<gene>
    <name evidence="4" type="ORF">CAAN4_A06084</name>
</gene>
<evidence type="ECO:0000259" key="3">
    <source>
        <dbReference type="SMART" id="SM01117"/>
    </source>
</evidence>
<accession>A0ABP0E648</accession>
<keyword evidence="2" id="KW-0472">Membrane</keyword>
<dbReference type="InterPro" id="IPR036400">
    <property type="entry name" value="Cyt_B5-like_heme/steroid_sf"/>
</dbReference>
<keyword evidence="2" id="KW-1133">Transmembrane helix</keyword>
<dbReference type="Gene3D" id="3.10.120.10">
    <property type="entry name" value="Cytochrome b5-like heme/steroid binding domain"/>
    <property type="match status" value="1"/>
</dbReference>
<sequence length="194" mass="22145">MPKPSRSKNDSKVREDDSDSFGLLDILRVAGGLLLINAVLSYWFTSTSTWGYDGRWLDPRYVHFRTLGHPVTLSEGELSLYNGSDPSLPIYIAIDGHVYDVTKSRSTYGPGGSYSFFSGKDGARAFVTGCFNKPDEFTHDLRGLDEQEARQDVQEWQDFYQNHKRYWYVGQVLHEELTGEIPESCEHMKFPGHH</sequence>
<organism evidence="4 5">
    <name type="scientific">[Candida] anglica</name>
    <dbReference type="NCBI Taxonomy" id="148631"/>
    <lineage>
        <taxon>Eukaryota</taxon>
        <taxon>Fungi</taxon>
        <taxon>Dikarya</taxon>
        <taxon>Ascomycota</taxon>
        <taxon>Saccharomycotina</taxon>
        <taxon>Pichiomycetes</taxon>
        <taxon>Debaryomycetaceae</taxon>
        <taxon>Kurtzmaniella</taxon>
    </lineage>
</organism>
<evidence type="ECO:0000256" key="1">
    <source>
        <dbReference type="ARBA" id="ARBA00038357"/>
    </source>
</evidence>
<dbReference type="InterPro" id="IPR001199">
    <property type="entry name" value="Cyt_B5-like_heme/steroid-bd"/>
</dbReference>
<comment type="similarity">
    <text evidence="1">Belongs to the cytochrome b5 family. MAPR subfamily.</text>
</comment>
<dbReference type="PANTHER" id="PTHR10281:SF76">
    <property type="entry name" value="CALCUTTA CUP-RELATED"/>
    <property type="match status" value="1"/>
</dbReference>
<dbReference type="PANTHER" id="PTHR10281">
    <property type="entry name" value="MEMBRANE-ASSOCIATED PROGESTERONE RECEPTOR COMPONENT-RELATED"/>
    <property type="match status" value="1"/>
</dbReference>
<feature type="domain" description="Cytochrome b5 heme-binding" evidence="3">
    <location>
        <begin position="73"/>
        <end position="173"/>
    </location>
</feature>
<dbReference type="InterPro" id="IPR050577">
    <property type="entry name" value="MAPR/NEUFC/NENF-like"/>
</dbReference>